<accession>A0ABW4DF34</accession>
<dbReference type="Pfam" id="PF02498">
    <property type="entry name" value="Bro-N"/>
    <property type="match status" value="1"/>
</dbReference>
<feature type="domain" description="Bro-N" evidence="1">
    <location>
        <begin position="7"/>
        <end position="104"/>
    </location>
</feature>
<evidence type="ECO:0000259" key="1">
    <source>
        <dbReference type="PROSITE" id="PS51750"/>
    </source>
</evidence>
<dbReference type="InterPro" id="IPR003497">
    <property type="entry name" value="BRO_N_domain"/>
</dbReference>
<dbReference type="Proteomes" id="UP001597340">
    <property type="component" value="Unassembled WGS sequence"/>
</dbReference>
<gene>
    <name evidence="2" type="ORF">ACFQ5D_18130</name>
</gene>
<dbReference type="SMART" id="SM01040">
    <property type="entry name" value="Bro-N"/>
    <property type="match status" value="1"/>
</dbReference>
<evidence type="ECO:0000313" key="3">
    <source>
        <dbReference type="Proteomes" id="UP001597340"/>
    </source>
</evidence>
<dbReference type="InterPro" id="IPR005039">
    <property type="entry name" value="Ant_C"/>
</dbReference>
<evidence type="ECO:0000313" key="2">
    <source>
        <dbReference type="EMBL" id="MFD1463267.1"/>
    </source>
</evidence>
<dbReference type="Pfam" id="PF03374">
    <property type="entry name" value="ANT"/>
    <property type="match status" value="1"/>
</dbReference>
<dbReference type="EMBL" id="JBHTNZ010000029">
    <property type="protein sequence ID" value="MFD1463267.1"/>
    <property type="molecule type" value="Genomic_DNA"/>
</dbReference>
<keyword evidence="3" id="KW-1185">Reference proteome</keyword>
<proteinExistence type="predicted"/>
<reference evidence="3" key="1">
    <citation type="journal article" date="2019" name="Int. J. Syst. Evol. Microbiol.">
        <title>The Global Catalogue of Microorganisms (GCM) 10K type strain sequencing project: providing services to taxonomists for standard genome sequencing and annotation.</title>
        <authorList>
            <consortium name="The Broad Institute Genomics Platform"/>
            <consortium name="The Broad Institute Genome Sequencing Center for Infectious Disease"/>
            <person name="Wu L."/>
            <person name="Ma J."/>
        </authorList>
    </citation>
    <scope>NUCLEOTIDE SEQUENCE [LARGE SCALE GENOMIC DNA]</scope>
    <source>
        <strain evidence="3">CCM 9147</strain>
    </source>
</reference>
<sequence>MTQLVTIHGVRGFTDENGTVQLNLEDTARGLGFVRTAGSGNTVVRWERVNNYLSEFGFMPTSGHAGFIPENIFYRLAMKAKNDVAEAFQTKVADEILPSIRRTGMYATAELLDNPDLLIEAATRLKKEREERLKLQAKIEQDKPKVVFAEALEVSKDSILVADLAKLLKQNGFDVGEIRLFEWLRQNGYLIKSGSERNMPTQRSMDLKIMEIKMGQRMSSSEGSKITRTTKITGKGQIYFINKFKEGA</sequence>
<protein>
    <submittedName>
        <fullName evidence="2">Phage antirepressor KilAC domain-containing protein</fullName>
    </submittedName>
</protein>
<comment type="caution">
    <text evidence="2">The sequence shown here is derived from an EMBL/GenBank/DDBJ whole genome shotgun (WGS) entry which is preliminary data.</text>
</comment>
<dbReference type="PROSITE" id="PS51750">
    <property type="entry name" value="BRO_N"/>
    <property type="match status" value="1"/>
</dbReference>
<dbReference type="RefSeq" id="WP_229526491.1">
    <property type="nucleotide sequence ID" value="NZ_JAFFQR010000112.1"/>
</dbReference>
<organism evidence="2 3">
    <name type="scientific">Paenibacillus farraposensis</name>
    <dbReference type="NCBI Taxonomy" id="2807095"/>
    <lineage>
        <taxon>Bacteria</taxon>
        <taxon>Bacillati</taxon>
        <taxon>Bacillota</taxon>
        <taxon>Bacilli</taxon>
        <taxon>Bacillales</taxon>
        <taxon>Paenibacillaceae</taxon>
        <taxon>Paenibacillus</taxon>
    </lineage>
</organism>
<name>A0ABW4DF34_9BACL</name>